<organism evidence="1">
    <name type="scientific">marine sediment metagenome</name>
    <dbReference type="NCBI Taxonomy" id="412755"/>
    <lineage>
        <taxon>unclassified sequences</taxon>
        <taxon>metagenomes</taxon>
        <taxon>ecological metagenomes</taxon>
    </lineage>
</organism>
<sequence>MEESNGFIIQSGEFLLSGVGPLHLEVTAYEIGKKGVS</sequence>
<name>X1EH84_9ZZZZ</name>
<evidence type="ECO:0000313" key="1">
    <source>
        <dbReference type="EMBL" id="GAH31947.1"/>
    </source>
</evidence>
<dbReference type="AlphaFoldDB" id="X1EH84"/>
<accession>X1EH84</accession>
<reference evidence="1" key="1">
    <citation type="journal article" date="2014" name="Front. Microbiol.">
        <title>High frequency of phylogenetically diverse reductive dehalogenase-homologous genes in deep subseafloor sedimentary metagenomes.</title>
        <authorList>
            <person name="Kawai M."/>
            <person name="Futagami T."/>
            <person name="Toyoda A."/>
            <person name="Takaki Y."/>
            <person name="Nishi S."/>
            <person name="Hori S."/>
            <person name="Arai W."/>
            <person name="Tsubouchi T."/>
            <person name="Morono Y."/>
            <person name="Uchiyama I."/>
            <person name="Ito T."/>
            <person name="Fujiyama A."/>
            <person name="Inagaki F."/>
            <person name="Takami H."/>
        </authorList>
    </citation>
    <scope>NUCLEOTIDE SEQUENCE</scope>
    <source>
        <strain evidence="1">Expedition CK06-06</strain>
    </source>
</reference>
<evidence type="ECO:0008006" key="2">
    <source>
        <dbReference type="Google" id="ProtNLM"/>
    </source>
</evidence>
<gene>
    <name evidence="1" type="ORF">S03H2_25294</name>
</gene>
<dbReference type="EMBL" id="BARU01014278">
    <property type="protein sequence ID" value="GAH31947.1"/>
    <property type="molecule type" value="Genomic_DNA"/>
</dbReference>
<protein>
    <recommendedName>
        <fullName evidence="2">Elongation factor EFG domain-containing protein</fullName>
    </recommendedName>
</protein>
<feature type="non-terminal residue" evidence="1">
    <location>
        <position position="37"/>
    </location>
</feature>
<comment type="caution">
    <text evidence="1">The sequence shown here is derived from an EMBL/GenBank/DDBJ whole genome shotgun (WGS) entry which is preliminary data.</text>
</comment>
<proteinExistence type="predicted"/>